<keyword evidence="1" id="KW-1133">Transmembrane helix</keyword>
<feature type="transmembrane region" description="Helical" evidence="1">
    <location>
        <begin position="46"/>
        <end position="66"/>
    </location>
</feature>
<name>W6U3P0_ECHGR</name>
<proteinExistence type="predicted"/>
<accession>W6U3P0</accession>
<dbReference type="EMBL" id="APAU02000177">
    <property type="protein sequence ID" value="EUB55201.1"/>
    <property type="molecule type" value="Genomic_DNA"/>
</dbReference>
<evidence type="ECO:0000313" key="2">
    <source>
        <dbReference type="EMBL" id="EUB55201.1"/>
    </source>
</evidence>
<dbReference type="Proteomes" id="UP000019149">
    <property type="component" value="Unassembled WGS sequence"/>
</dbReference>
<dbReference type="KEGG" id="egl:EGR_09942"/>
<keyword evidence="1" id="KW-0812">Transmembrane</keyword>
<protein>
    <submittedName>
        <fullName evidence="2">Uncharacterized protein</fullName>
    </submittedName>
</protein>
<evidence type="ECO:0000256" key="1">
    <source>
        <dbReference type="SAM" id="Phobius"/>
    </source>
</evidence>
<evidence type="ECO:0000313" key="3">
    <source>
        <dbReference type="Proteomes" id="UP000019149"/>
    </source>
</evidence>
<dbReference type="RefSeq" id="XP_024346397.1">
    <property type="nucleotide sequence ID" value="XM_024499191.1"/>
</dbReference>
<reference evidence="2 3" key="1">
    <citation type="journal article" date="2013" name="Nat. Genet.">
        <title>The genome of the hydatid tapeworm Echinococcus granulosus.</title>
        <authorList>
            <person name="Zheng H."/>
            <person name="Zhang W."/>
            <person name="Zhang L."/>
            <person name="Zhang Z."/>
            <person name="Li J."/>
            <person name="Lu G."/>
            <person name="Zhu Y."/>
            <person name="Wang Y."/>
            <person name="Huang Y."/>
            <person name="Liu J."/>
            <person name="Kang H."/>
            <person name="Chen J."/>
            <person name="Wang L."/>
            <person name="Chen A."/>
            <person name="Yu S."/>
            <person name="Gao Z."/>
            <person name="Jin L."/>
            <person name="Gu W."/>
            <person name="Wang Z."/>
            <person name="Zhao L."/>
            <person name="Shi B."/>
            <person name="Wen H."/>
            <person name="Lin R."/>
            <person name="Jones M.K."/>
            <person name="Brejova B."/>
            <person name="Vinar T."/>
            <person name="Zhao G."/>
            <person name="McManus D.P."/>
            <person name="Chen Z."/>
            <person name="Zhou Y."/>
            <person name="Wang S."/>
        </authorList>
    </citation>
    <scope>NUCLEOTIDE SEQUENCE [LARGE SCALE GENOMIC DNA]</scope>
</reference>
<dbReference type="GeneID" id="36345657"/>
<sequence>MQCIAGLIGSIILLQFGNLYMYPVMQLGDASTLYIPSHLMQSENQLLALASILLNFLVSKLYKYVVLGWRVISVSKIPVKTSPSNAPCCCFEILAWEKMDLKNMANFMHRIIPLEHFMFEHTSKMGQFIPDDMVRILKGISGDGSDVWGSSTFHDCGSLCRNTFKGRLINKRVLLKLTNTNFGYQRYLRCNLPYCSEMRLNYLVHVHCNLLIALSRSNELGDIQPANIYVKMQIKLLYISTMFTEEYEALHAPLQLFGLCGCKCLSVPPQSRCRPPFLSSSQTWSPEFFDHMHFGYPN</sequence>
<dbReference type="AlphaFoldDB" id="W6U3P0"/>
<keyword evidence="3" id="KW-1185">Reference proteome</keyword>
<comment type="caution">
    <text evidence="2">The sequence shown here is derived from an EMBL/GenBank/DDBJ whole genome shotgun (WGS) entry which is preliminary data.</text>
</comment>
<gene>
    <name evidence="2" type="ORF">EGR_09942</name>
</gene>
<dbReference type="CTD" id="36345657"/>
<organism evidence="2 3">
    <name type="scientific">Echinococcus granulosus</name>
    <name type="common">Hydatid tapeworm</name>
    <dbReference type="NCBI Taxonomy" id="6210"/>
    <lineage>
        <taxon>Eukaryota</taxon>
        <taxon>Metazoa</taxon>
        <taxon>Spiralia</taxon>
        <taxon>Lophotrochozoa</taxon>
        <taxon>Platyhelminthes</taxon>
        <taxon>Cestoda</taxon>
        <taxon>Eucestoda</taxon>
        <taxon>Cyclophyllidea</taxon>
        <taxon>Taeniidae</taxon>
        <taxon>Echinococcus</taxon>
        <taxon>Echinococcus granulosus group</taxon>
    </lineage>
</organism>
<keyword evidence="1" id="KW-0472">Membrane</keyword>